<organism evidence="4 5">
    <name type="scientific">Dufourea novaeangliae</name>
    <name type="common">Sweat bee</name>
    <dbReference type="NCBI Taxonomy" id="178035"/>
    <lineage>
        <taxon>Eukaryota</taxon>
        <taxon>Metazoa</taxon>
        <taxon>Ecdysozoa</taxon>
        <taxon>Arthropoda</taxon>
        <taxon>Hexapoda</taxon>
        <taxon>Insecta</taxon>
        <taxon>Pterygota</taxon>
        <taxon>Neoptera</taxon>
        <taxon>Endopterygota</taxon>
        <taxon>Hymenoptera</taxon>
        <taxon>Apocrita</taxon>
        <taxon>Aculeata</taxon>
        <taxon>Apoidea</taxon>
        <taxon>Anthophila</taxon>
        <taxon>Halictidae</taxon>
        <taxon>Rophitinae</taxon>
        <taxon>Dufourea</taxon>
    </lineage>
</organism>
<dbReference type="EMBL" id="KQ434827">
    <property type="protein sequence ID" value="KZC07489.1"/>
    <property type="molecule type" value="Genomic_DNA"/>
</dbReference>
<dbReference type="InterPro" id="IPR031941">
    <property type="entry name" value="DUF4773"/>
</dbReference>
<dbReference type="PANTHER" id="PTHR36299:SF4">
    <property type="entry name" value="GH07892P-RELATED"/>
    <property type="match status" value="1"/>
</dbReference>
<feature type="compositionally biased region" description="Low complexity" evidence="1">
    <location>
        <begin position="359"/>
        <end position="378"/>
    </location>
</feature>
<evidence type="ECO:0000256" key="1">
    <source>
        <dbReference type="SAM" id="MobiDB-lite"/>
    </source>
</evidence>
<dbReference type="AlphaFoldDB" id="A0A154P6D7"/>
<accession>A0A154P6D7</accession>
<evidence type="ECO:0000259" key="3">
    <source>
        <dbReference type="Pfam" id="PF15998"/>
    </source>
</evidence>
<dbReference type="Pfam" id="PF15998">
    <property type="entry name" value="DUF4773"/>
    <property type="match status" value="2"/>
</dbReference>
<keyword evidence="2" id="KW-0732">Signal</keyword>
<sequence>MRTLWLFFFSFLYVQNTYQSIDKRIVGPKERSENSGNDELSKKELEDMAEFRELLRQTINATVNPTSQITATKQGPCQCGGGVCGCCSRILFDTLKQKACVNVTYDPDEFSFTAKFAMNDRVLYTRTISGKNPRPICVPVPRLPIVRACVRFYNIYFQGRNIHLCVNMEGKFRDTTLFKVGFDCIRFGSNGLALVKPEDGGGLGSPILKGFLAYKTISSFQKYCTCSMTYSCSCCQSVLILYTKSEKNLCVNFIYQGNGIMVDVALNFNSIRTRRVTDYKPLKFCVNVPGCLFSSACINVLELNQFSRSITACLRLDIYSKKQIWQINYDCVSISTQVPTTASNGTTQMMTGTTGGSSGTATTMKTGMTSPMSSSQMTMTTMKMTTTTMMTTTMTTMTVTRTETEETTSDVEFITVPGSQPTTVADID</sequence>
<dbReference type="Proteomes" id="UP000076502">
    <property type="component" value="Unassembled WGS sequence"/>
</dbReference>
<gene>
    <name evidence="4" type="ORF">WN55_08260</name>
</gene>
<name>A0A154P6D7_DUFNO</name>
<dbReference type="OrthoDB" id="8189990at2759"/>
<reference evidence="4 5" key="1">
    <citation type="submission" date="2015-07" db="EMBL/GenBank/DDBJ databases">
        <title>The genome of Dufourea novaeangliae.</title>
        <authorList>
            <person name="Pan H."/>
            <person name="Kapheim K."/>
        </authorList>
    </citation>
    <scope>NUCLEOTIDE SEQUENCE [LARGE SCALE GENOMIC DNA]</scope>
    <source>
        <strain evidence="4">0120121106</strain>
        <tissue evidence="4">Whole body</tissue>
    </source>
</reference>
<evidence type="ECO:0000313" key="4">
    <source>
        <dbReference type="EMBL" id="KZC07489.1"/>
    </source>
</evidence>
<proteinExistence type="predicted"/>
<feature type="signal peptide" evidence="2">
    <location>
        <begin position="1"/>
        <end position="19"/>
    </location>
</feature>
<feature type="chain" id="PRO_5007599270" description="DUF4773 domain-containing protein" evidence="2">
    <location>
        <begin position="20"/>
        <end position="428"/>
    </location>
</feature>
<protein>
    <recommendedName>
        <fullName evidence="3">DUF4773 domain-containing protein</fullName>
    </recommendedName>
</protein>
<feature type="domain" description="DUF4773" evidence="3">
    <location>
        <begin position="223"/>
        <end position="336"/>
    </location>
</feature>
<evidence type="ECO:0000313" key="5">
    <source>
        <dbReference type="Proteomes" id="UP000076502"/>
    </source>
</evidence>
<dbReference type="PANTHER" id="PTHR36299">
    <property type="entry name" value="AGAP008005-PA"/>
    <property type="match status" value="1"/>
</dbReference>
<keyword evidence="5" id="KW-1185">Reference proteome</keyword>
<evidence type="ECO:0000256" key="2">
    <source>
        <dbReference type="SAM" id="SignalP"/>
    </source>
</evidence>
<feature type="region of interest" description="Disordered" evidence="1">
    <location>
        <begin position="345"/>
        <end position="378"/>
    </location>
</feature>
<feature type="domain" description="DUF4773" evidence="3">
    <location>
        <begin position="76"/>
        <end position="191"/>
    </location>
</feature>